<proteinExistence type="predicted"/>
<reference evidence="1 2" key="1">
    <citation type="submission" date="2023-01" db="EMBL/GenBank/DDBJ databases">
        <title>Analysis of 21 Apiospora genomes using comparative genomics revels a genus with tremendous synthesis potential of carbohydrate active enzymes and secondary metabolites.</title>
        <authorList>
            <person name="Sorensen T."/>
        </authorList>
    </citation>
    <scope>NUCLEOTIDE SEQUENCE [LARGE SCALE GENOMIC DNA]</scope>
    <source>
        <strain evidence="1 2">CBS 135458</strain>
    </source>
</reference>
<dbReference type="RefSeq" id="XP_066720703.1">
    <property type="nucleotide sequence ID" value="XM_066852562.1"/>
</dbReference>
<dbReference type="GeneID" id="92085625"/>
<name>A0ABR1WSQ9_9PEZI</name>
<keyword evidence="2" id="KW-1185">Reference proteome</keyword>
<sequence>MARTKQTAKLYGKGIITWTRFHLPLEQEWPIWSVTMRMCMSAPLRMWKVFRRRWAEMVGNPAQAAYIIVWRTLDDLKNFKSSPACVEFLQNLPENDNVLQVSIESGSALRYLTLDSASSSTSRFLAFEHIDGHPTAAVEGRVTFTAFLVPQNDNSMRWMWYDSVKDVFGHFLPRGSDWQYLTVWFWVLTEDHWVESKFGKLEKTHEDLQEDPQGRTIICEFRLWPHSWGVTPEHEEASATDSQARESWGQAVAQVMPPVTAWEQERWDIREVPRFYPPPPKSGIRRTLSWNKS</sequence>
<dbReference type="Proteomes" id="UP001480595">
    <property type="component" value="Unassembled WGS sequence"/>
</dbReference>
<evidence type="ECO:0000313" key="2">
    <source>
        <dbReference type="Proteomes" id="UP001480595"/>
    </source>
</evidence>
<gene>
    <name evidence="1" type="ORF">PG994_001153</name>
</gene>
<comment type="caution">
    <text evidence="1">The sequence shown here is derived from an EMBL/GenBank/DDBJ whole genome shotgun (WGS) entry which is preliminary data.</text>
</comment>
<protein>
    <submittedName>
        <fullName evidence="1">Uncharacterized protein</fullName>
    </submittedName>
</protein>
<accession>A0ABR1WSQ9</accession>
<dbReference type="EMBL" id="JAQQWL010000002">
    <property type="protein sequence ID" value="KAK8086179.1"/>
    <property type="molecule type" value="Genomic_DNA"/>
</dbReference>
<evidence type="ECO:0000313" key="1">
    <source>
        <dbReference type="EMBL" id="KAK8086179.1"/>
    </source>
</evidence>
<organism evidence="1 2">
    <name type="scientific">Apiospora phragmitis</name>
    <dbReference type="NCBI Taxonomy" id="2905665"/>
    <lineage>
        <taxon>Eukaryota</taxon>
        <taxon>Fungi</taxon>
        <taxon>Dikarya</taxon>
        <taxon>Ascomycota</taxon>
        <taxon>Pezizomycotina</taxon>
        <taxon>Sordariomycetes</taxon>
        <taxon>Xylariomycetidae</taxon>
        <taxon>Amphisphaeriales</taxon>
        <taxon>Apiosporaceae</taxon>
        <taxon>Apiospora</taxon>
    </lineage>
</organism>